<dbReference type="InterPro" id="IPR028990">
    <property type="entry name" value="GK1464-like"/>
</dbReference>
<sequence length="101" mass="12078">MDYLSREQIMNELQQSFQPYLNMYGIENIGIFEEEGQDDRYYLGYTTRKDGQTHHIHLPFQKNNNGGLSPIDSKWTVESDNPLEKDLKEFEDLDHVFREIY</sequence>
<dbReference type="GeneID" id="93713014"/>
<name>A0A1I6BXY9_9BACI</name>
<proteinExistence type="predicted"/>
<reference evidence="2 3" key="1">
    <citation type="submission" date="2016-10" db="EMBL/GenBank/DDBJ databases">
        <authorList>
            <person name="Varghese N."/>
            <person name="Submissions S."/>
        </authorList>
    </citation>
    <scope>NUCLEOTIDE SEQUENCE [LARGE SCALE GENOMIC DNA]</scope>
    <source>
        <strain evidence="2 3">DSM 13796</strain>
    </source>
</reference>
<organism evidence="2 3">
    <name type="scientific">Priestia endophytica DSM 13796</name>
    <dbReference type="NCBI Taxonomy" id="1121089"/>
    <lineage>
        <taxon>Bacteria</taxon>
        <taxon>Bacillati</taxon>
        <taxon>Bacillota</taxon>
        <taxon>Bacilli</taxon>
        <taxon>Bacillales</taxon>
        <taxon>Bacillaceae</taxon>
        <taxon>Priestia</taxon>
    </lineage>
</organism>
<protein>
    <recommendedName>
        <fullName evidence="1">GK1464-like domain-containing protein</fullName>
    </recommendedName>
</protein>
<evidence type="ECO:0000259" key="1">
    <source>
        <dbReference type="Pfam" id="PF18681"/>
    </source>
</evidence>
<evidence type="ECO:0000313" key="2">
    <source>
        <dbReference type="EMBL" id="SFQ85799.1"/>
    </source>
</evidence>
<dbReference type="EMBL" id="FOXX01000016">
    <property type="protein sequence ID" value="SFQ85799.1"/>
    <property type="molecule type" value="Genomic_DNA"/>
</dbReference>
<dbReference type="Proteomes" id="UP000182762">
    <property type="component" value="Unassembled WGS sequence"/>
</dbReference>
<comment type="caution">
    <text evidence="2">The sequence shown here is derived from an EMBL/GenBank/DDBJ whole genome shotgun (WGS) entry which is preliminary data.</text>
</comment>
<dbReference type="Gene3D" id="3.30.70.1480">
    <property type="entry name" value="GK1464-like"/>
    <property type="match status" value="1"/>
</dbReference>
<accession>A0A1I6BXY9</accession>
<gene>
    <name evidence="2" type="ORF">SAMN02745910_04480</name>
</gene>
<evidence type="ECO:0000313" key="3">
    <source>
        <dbReference type="Proteomes" id="UP000182762"/>
    </source>
</evidence>
<dbReference type="RefSeq" id="WP_061803016.1">
    <property type="nucleotide sequence ID" value="NZ_FOXX01000016.1"/>
</dbReference>
<feature type="domain" description="GK1464-like" evidence="1">
    <location>
        <begin position="3"/>
        <end position="100"/>
    </location>
</feature>
<keyword evidence="3" id="KW-1185">Reference proteome</keyword>
<dbReference type="SUPFAM" id="SSF143579">
    <property type="entry name" value="GK1464-like"/>
    <property type="match status" value="1"/>
</dbReference>
<dbReference type="InterPro" id="IPR040915">
    <property type="entry name" value="GK1464-like_dom"/>
</dbReference>
<dbReference type="Pfam" id="PF18681">
    <property type="entry name" value="DUF5634"/>
    <property type="match status" value="1"/>
</dbReference>